<dbReference type="Gene3D" id="3.40.1010.10">
    <property type="entry name" value="Cobalt-precorrin-4 Transmethylase, Domain 1"/>
    <property type="match status" value="1"/>
</dbReference>
<dbReference type="PROSITE" id="PS00840">
    <property type="entry name" value="SUMT_2"/>
    <property type="match status" value="1"/>
</dbReference>
<feature type="domain" description="Tetrapyrrole biosynthesis uroporphyrinogen III synthase" evidence="7">
    <location>
        <begin position="247"/>
        <end position="479"/>
    </location>
</feature>
<dbReference type="Pfam" id="PF02602">
    <property type="entry name" value="HEM4"/>
    <property type="match status" value="1"/>
</dbReference>
<name>A0A381Q7Z1_9ZZZZ</name>
<dbReference type="Gene3D" id="3.40.50.10090">
    <property type="match status" value="2"/>
</dbReference>
<evidence type="ECO:0000259" key="7">
    <source>
        <dbReference type="Pfam" id="PF02602"/>
    </source>
</evidence>
<dbReference type="PANTHER" id="PTHR45790">
    <property type="entry name" value="SIROHEME SYNTHASE-RELATED"/>
    <property type="match status" value="1"/>
</dbReference>
<feature type="non-terminal residue" evidence="8">
    <location>
        <position position="1"/>
    </location>
</feature>
<dbReference type="Pfam" id="PF00590">
    <property type="entry name" value="TP_methylase"/>
    <property type="match status" value="1"/>
</dbReference>
<dbReference type="CDD" id="cd11642">
    <property type="entry name" value="SUMT"/>
    <property type="match status" value="1"/>
</dbReference>
<dbReference type="GO" id="GO:0032259">
    <property type="term" value="P:methylation"/>
    <property type="evidence" value="ECO:0007669"/>
    <property type="project" value="UniProtKB-KW"/>
</dbReference>
<dbReference type="EMBL" id="UINC01001228">
    <property type="protein sequence ID" value="SUZ74974.1"/>
    <property type="molecule type" value="Genomic_DNA"/>
</dbReference>
<dbReference type="InterPro" id="IPR003754">
    <property type="entry name" value="4pyrrol_synth_uPrphyn_synth"/>
</dbReference>
<dbReference type="PANTHER" id="PTHR45790:SF3">
    <property type="entry name" value="S-ADENOSYL-L-METHIONINE-DEPENDENT UROPORPHYRINOGEN III METHYLTRANSFERASE, CHLOROPLASTIC"/>
    <property type="match status" value="1"/>
</dbReference>
<accession>A0A381Q7Z1</accession>
<feature type="domain" description="Tetrapyrrole methylase" evidence="6">
    <location>
        <begin position="1"/>
        <end position="196"/>
    </location>
</feature>
<dbReference type="GO" id="GO:0004851">
    <property type="term" value="F:uroporphyrin-III C-methyltransferase activity"/>
    <property type="evidence" value="ECO:0007669"/>
    <property type="project" value="UniProtKB-EC"/>
</dbReference>
<keyword evidence="4" id="KW-0949">S-adenosyl-L-methionine</keyword>
<dbReference type="InterPro" id="IPR036108">
    <property type="entry name" value="4pyrrol_syn_uPrphyn_synt_sf"/>
</dbReference>
<evidence type="ECO:0000259" key="6">
    <source>
        <dbReference type="Pfam" id="PF00590"/>
    </source>
</evidence>
<keyword evidence="3" id="KW-0808">Transferase</keyword>
<keyword evidence="2" id="KW-0489">Methyltransferase</keyword>
<dbReference type="InterPro" id="IPR014777">
    <property type="entry name" value="4pyrrole_Mease_sub1"/>
</dbReference>
<dbReference type="GO" id="GO:0019354">
    <property type="term" value="P:siroheme biosynthetic process"/>
    <property type="evidence" value="ECO:0007669"/>
    <property type="project" value="InterPro"/>
</dbReference>
<evidence type="ECO:0000256" key="2">
    <source>
        <dbReference type="ARBA" id="ARBA00022603"/>
    </source>
</evidence>
<gene>
    <name evidence="8" type="ORF">METZ01_LOCUS27828</name>
</gene>
<dbReference type="CDD" id="cd06578">
    <property type="entry name" value="HemD"/>
    <property type="match status" value="1"/>
</dbReference>
<dbReference type="SUPFAM" id="SSF53790">
    <property type="entry name" value="Tetrapyrrole methylase"/>
    <property type="match status" value="1"/>
</dbReference>
<dbReference type="Gene3D" id="3.30.950.10">
    <property type="entry name" value="Methyltransferase, Cobalt-precorrin-4 Transmethylase, Domain 2"/>
    <property type="match status" value="1"/>
</dbReference>
<reference evidence="8" key="1">
    <citation type="submission" date="2018-05" db="EMBL/GenBank/DDBJ databases">
        <authorList>
            <person name="Lanie J.A."/>
            <person name="Ng W.-L."/>
            <person name="Kazmierczak K.M."/>
            <person name="Andrzejewski T.M."/>
            <person name="Davidsen T.M."/>
            <person name="Wayne K.J."/>
            <person name="Tettelin H."/>
            <person name="Glass J.I."/>
            <person name="Rusch D."/>
            <person name="Podicherti R."/>
            <person name="Tsui H.-C.T."/>
            <person name="Winkler M.E."/>
        </authorList>
    </citation>
    <scope>NUCLEOTIDE SEQUENCE</scope>
</reference>
<dbReference type="InterPro" id="IPR003043">
    <property type="entry name" value="Uropor_MeTrfase_CS"/>
</dbReference>
<dbReference type="EC" id="2.1.1.107" evidence="1"/>
<evidence type="ECO:0000256" key="4">
    <source>
        <dbReference type="ARBA" id="ARBA00022691"/>
    </source>
</evidence>
<dbReference type="AlphaFoldDB" id="A0A381Q7Z1"/>
<organism evidence="8">
    <name type="scientific">marine metagenome</name>
    <dbReference type="NCBI Taxonomy" id="408172"/>
    <lineage>
        <taxon>unclassified sequences</taxon>
        <taxon>metagenomes</taxon>
        <taxon>ecological metagenomes</taxon>
    </lineage>
</organism>
<dbReference type="InterPro" id="IPR006366">
    <property type="entry name" value="CobA/CysG_C"/>
</dbReference>
<dbReference type="InterPro" id="IPR000878">
    <property type="entry name" value="4pyrrol_Mease"/>
</dbReference>
<dbReference type="GO" id="GO:0004852">
    <property type="term" value="F:uroporphyrinogen-III synthase activity"/>
    <property type="evidence" value="ECO:0007669"/>
    <property type="project" value="InterPro"/>
</dbReference>
<dbReference type="InterPro" id="IPR014776">
    <property type="entry name" value="4pyrrole_Mease_sub2"/>
</dbReference>
<evidence type="ECO:0000256" key="3">
    <source>
        <dbReference type="ARBA" id="ARBA00022679"/>
    </source>
</evidence>
<dbReference type="SUPFAM" id="SSF69618">
    <property type="entry name" value="HemD-like"/>
    <property type="match status" value="1"/>
</dbReference>
<sequence>VKGHQYLTTADVIVYDHLVHQRMLSLARPDAETIDVGAATPRPLDQDAICLLLAEKAREGKTVARLKWGDPFVFGGGGKEALFLHEQGVPFEVVPGILPGIGGPTFAGIPVTYPDAGDTLTFVRGHEGETSTPPKVAWNHLAQVPGTIVSYGAGPQLAAMVKALRRHGRPATEPAALVYRGTLPTQHTVQGTLDEIEELVSQPDHAEGAILVVGRVAGLREHLRWFDTRPLFGRRVVVTRPRAQATELISRLEQRGANAIEVPTIQILPPEDPTPLNEACGRVESFDWIVFTSANAVSYFMQCLLAGTNDVRALKGVRLCTVGPVTAEALSGYGLRIDLVPDKGRSEGIIQAMCRDRDVTGSKILLPRGNLALDLLPSKLQQAGARVTTVIAYRTAPVNLEAGGPDIYRLLLERQVDIVTFTSGSSVKNFTRALGEEQAVDLLAGVDVACIGPVTADIADQLGIKTTIMPSVSTVPSLVDAIVAHTQSQATRTEDRR</sequence>
<proteinExistence type="predicted"/>
<dbReference type="InterPro" id="IPR035996">
    <property type="entry name" value="4pyrrol_Methylase_sf"/>
</dbReference>
<protein>
    <recommendedName>
        <fullName evidence="1">uroporphyrinogen-III C-methyltransferase</fullName>
        <ecNumber evidence="1">2.1.1.107</ecNumber>
    </recommendedName>
</protein>
<evidence type="ECO:0000256" key="1">
    <source>
        <dbReference type="ARBA" id="ARBA00012162"/>
    </source>
</evidence>
<keyword evidence="5" id="KW-0627">Porphyrin biosynthesis</keyword>
<evidence type="ECO:0000313" key="8">
    <source>
        <dbReference type="EMBL" id="SUZ74974.1"/>
    </source>
</evidence>
<dbReference type="InterPro" id="IPR050161">
    <property type="entry name" value="Siro_Cobalamin_biosynth"/>
</dbReference>
<evidence type="ECO:0000256" key="5">
    <source>
        <dbReference type="ARBA" id="ARBA00023244"/>
    </source>
</evidence>